<gene>
    <name evidence="8" type="ORF">ACFFIO_07660</name>
</gene>
<feature type="transmembrane region" description="Helical" evidence="7">
    <location>
        <begin position="256"/>
        <end position="274"/>
    </location>
</feature>
<name>A0ABV6F5G9_9MICC</name>
<comment type="subcellular location">
    <subcellularLocation>
        <location evidence="1">Cell membrane</location>
        <topology evidence="1">Multi-pass membrane protein</topology>
    </subcellularLocation>
</comment>
<evidence type="ECO:0000256" key="1">
    <source>
        <dbReference type="ARBA" id="ARBA00004651"/>
    </source>
</evidence>
<proteinExistence type="predicted"/>
<reference evidence="8 9" key="1">
    <citation type="submission" date="2024-09" db="EMBL/GenBank/DDBJ databases">
        <authorList>
            <person name="Sun Q."/>
            <person name="Mori K."/>
        </authorList>
    </citation>
    <scope>NUCLEOTIDE SEQUENCE [LARGE SCALE GENOMIC DNA]</scope>
    <source>
        <strain evidence="8 9">CCM 7609</strain>
    </source>
</reference>
<dbReference type="EMBL" id="JBHLWH010000021">
    <property type="protein sequence ID" value="MFC0248375.1"/>
    <property type="molecule type" value="Genomic_DNA"/>
</dbReference>
<feature type="transmembrane region" description="Helical" evidence="7">
    <location>
        <begin position="84"/>
        <end position="103"/>
    </location>
</feature>
<feature type="compositionally biased region" description="Gly residues" evidence="6">
    <location>
        <begin position="17"/>
        <end position="28"/>
    </location>
</feature>
<feature type="transmembrane region" description="Helical" evidence="7">
    <location>
        <begin position="44"/>
        <end position="64"/>
    </location>
</feature>
<keyword evidence="5 7" id="KW-0472">Membrane</keyword>
<dbReference type="InterPro" id="IPR001851">
    <property type="entry name" value="ABC_transp_permease"/>
</dbReference>
<organism evidence="8 9">
    <name type="scientific">Citricoccus parietis</name>
    <dbReference type="NCBI Taxonomy" id="592307"/>
    <lineage>
        <taxon>Bacteria</taxon>
        <taxon>Bacillati</taxon>
        <taxon>Actinomycetota</taxon>
        <taxon>Actinomycetes</taxon>
        <taxon>Micrococcales</taxon>
        <taxon>Micrococcaceae</taxon>
        <taxon>Citricoccus</taxon>
    </lineage>
</organism>
<keyword evidence="4 7" id="KW-1133">Transmembrane helix</keyword>
<evidence type="ECO:0000256" key="5">
    <source>
        <dbReference type="ARBA" id="ARBA00023136"/>
    </source>
</evidence>
<dbReference type="CDD" id="cd06580">
    <property type="entry name" value="TM_PBP1_transp_TpRbsC_like"/>
    <property type="match status" value="1"/>
</dbReference>
<dbReference type="Proteomes" id="UP001589766">
    <property type="component" value="Unassembled WGS sequence"/>
</dbReference>
<dbReference type="RefSeq" id="WP_378040994.1">
    <property type="nucleotide sequence ID" value="NZ_JBHLWH010000021.1"/>
</dbReference>
<feature type="transmembrane region" description="Helical" evidence="7">
    <location>
        <begin position="303"/>
        <end position="323"/>
    </location>
</feature>
<keyword evidence="9" id="KW-1185">Reference proteome</keyword>
<feature type="region of interest" description="Disordered" evidence="6">
    <location>
        <begin position="453"/>
        <end position="482"/>
    </location>
</feature>
<keyword evidence="2" id="KW-1003">Cell membrane</keyword>
<dbReference type="PANTHER" id="PTHR47089">
    <property type="entry name" value="ABC TRANSPORTER, PERMEASE PROTEIN"/>
    <property type="match status" value="1"/>
</dbReference>
<evidence type="ECO:0000256" key="4">
    <source>
        <dbReference type="ARBA" id="ARBA00022989"/>
    </source>
</evidence>
<feature type="transmembrane region" description="Helical" evidence="7">
    <location>
        <begin position="170"/>
        <end position="192"/>
    </location>
</feature>
<dbReference type="Pfam" id="PF02653">
    <property type="entry name" value="BPD_transp_2"/>
    <property type="match status" value="1"/>
</dbReference>
<feature type="transmembrane region" description="Helical" evidence="7">
    <location>
        <begin position="143"/>
        <end position="164"/>
    </location>
</feature>
<evidence type="ECO:0000256" key="2">
    <source>
        <dbReference type="ARBA" id="ARBA00022475"/>
    </source>
</evidence>
<evidence type="ECO:0000256" key="6">
    <source>
        <dbReference type="SAM" id="MobiDB-lite"/>
    </source>
</evidence>
<evidence type="ECO:0000313" key="8">
    <source>
        <dbReference type="EMBL" id="MFC0248375.1"/>
    </source>
</evidence>
<feature type="transmembrane region" description="Helical" evidence="7">
    <location>
        <begin position="343"/>
        <end position="366"/>
    </location>
</feature>
<evidence type="ECO:0000313" key="9">
    <source>
        <dbReference type="Proteomes" id="UP001589766"/>
    </source>
</evidence>
<accession>A0ABV6F5G9</accession>
<evidence type="ECO:0000256" key="7">
    <source>
        <dbReference type="SAM" id="Phobius"/>
    </source>
</evidence>
<protein>
    <submittedName>
        <fullName evidence="8">ABC transporter permease</fullName>
    </submittedName>
</protein>
<keyword evidence="3 7" id="KW-0812">Transmembrane</keyword>
<feature type="transmembrane region" description="Helical" evidence="7">
    <location>
        <begin position="115"/>
        <end position="136"/>
    </location>
</feature>
<comment type="caution">
    <text evidence="8">The sequence shown here is derived from an EMBL/GenBank/DDBJ whole genome shotgun (WGS) entry which is preliminary data.</text>
</comment>
<dbReference type="PANTHER" id="PTHR47089:SF1">
    <property type="entry name" value="GUANOSINE ABC TRANSPORTER PERMEASE PROTEIN NUPP"/>
    <property type="match status" value="1"/>
</dbReference>
<feature type="transmembrane region" description="Helical" evidence="7">
    <location>
        <begin position="378"/>
        <end position="397"/>
    </location>
</feature>
<evidence type="ECO:0000256" key="3">
    <source>
        <dbReference type="ARBA" id="ARBA00022692"/>
    </source>
</evidence>
<sequence>MSAVTSESTPASTPGPQSGGAGASGRKGGAPNGFSFRDVLSGNGTVTVLAIILSLVISALLIILTDEDVLEAAGYFFSRPVDTLAAAWSAVASAYAALFRGAIFNYRGDTFSEGIYPLMESLTVATPLIIISLGIAISFRSGLFNIGGQGQMIFGAMFATWFGVHLQLPAGLHLVLVLIMGILGGALWGAVVGFLKALTGAHEVILTIMLNYVAIHLVTYFLYTPVLQREGSTNPVSDFLPSTAVFPLLFGDSFRLNWGFVVALVATVFAWWLMKRSSVGFQLRAVGANPDAARTAGVSVKRMYVVAMAISGGLAGLAGMSQVSGTEKMLNTDVAGSFGFDAITVALLGRSSPWGVFAAGLLFGALRAGGVTMQTETGVPIDIVLIIQSLIVLFIAAPPLVRMIFRLPAPGALQARTTADPVTQPALAGAVAATTASADGHAAPADSATIGDAVGVAAGDSGSTDPADADPSTTTPAEGDRR</sequence>
<feature type="transmembrane region" description="Helical" evidence="7">
    <location>
        <begin position="204"/>
        <end position="223"/>
    </location>
</feature>
<feature type="region of interest" description="Disordered" evidence="6">
    <location>
        <begin position="1"/>
        <end position="28"/>
    </location>
</feature>